<dbReference type="Proteomes" id="UP000037020">
    <property type="component" value="Unassembled WGS sequence"/>
</dbReference>
<dbReference type="InterPro" id="IPR050612">
    <property type="entry name" value="Prok_Mopterin_Oxidored"/>
</dbReference>
<keyword evidence="8" id="KW-1185">Reference proteome</keyword>
<dbReference type="SUPFAM" id="SSF53706">
    <property type="entry name" value="Formate dehydrogenase/DMSO reductase, domains 1-3"/>
    <property type="match status" value="1"/>
</dbReference>
<evidence type="ECO:0000259" key="6">
    <source>
        <dbReference type="Pfam" id="PF01568"/>
    </source>
</evidence>
<feature type="domain" description="Molybdopterin dinucleotide-binding" evidence="6">
    <location>
        <begin position="560"/>
        <end position="684"/>
    </location>
</feature>
<evidence type="ECO:0000313" key="8">
    <source>
        <dbReference type="Proteomes" id="UP000037020"/>
    </source>
</evidence>
<sequence length="714" mass="77663">VSGPEAVAFAVASPSGSPLSDSIDWIERFVRLFGSPNICYSTEICNWHKDYAHAFTFGCGLPMPDYESAELSILWGHNPAKTWLAQSTALGRARARGAALAVIDPRRSTSALQADHWLRVLPGTDAALALGLANLLMERGTHDTGFLRAWSNGPLLVRVDTGRFLRAEDIDPAATGYVAWDETERAPRVVDTAYATPHPERLALTGRRRVPTRDGPVECLPAFERYAQAAAAWPLARTSEVTTVPERQLDEFADVLGRAESVTYHAWTGVGQHTNATQTDRAIATLYALTGCFDAPGGNVILPAQPANAPTDFAQLAPAQRAKALGLREHPLGPPAHGWVNARDLCTAITTGEPYRVEAMVAFGANLLMSQPDPRRTAEALRALDFAVHLDLFPTPTADLADLVLPVNSPWEHEGIRIGFGTSQRAQEHVQLRTRMAEPVGDTRSDSEIVFDLAGRLGMGEEFFGGDIEAAWDHQLAPLGLTTAELRKHPGGVRLPLRTRHRKYAERAADSESPAHVTVTGFDTPTRRVELYSQLLADHGYSPVPVHTEPPAAPDGRYPLTLTCAKNGYFCHSQHRSLTSLRRRAPDPTVDLAPRAAAERGIRDGQWVRLTTRNATIRMRARIDDSLHPSVAVAEYGWWQSAPDLGLPGYDALAGGGEEGTSANYNLLIDDEFTDPVSGSVPMRSAACEIRPAHDAGDPAGRREFRACLLYTSL</sequence>
<dbReference type="Gene3D" id="3.40.228.10">
    <property type="entry name" value="Dimethylsulfoxide Reductase, domain 2"/>
    <property type="match status" value="1"/>
</dbReference>
<dbReference type="InterPro" id="IPR006657">
    <property type="entry name" value="MoPterin_dinucl-bd_dom"/>
</dbReference>
<dbReference type="PANTHER" id="PTHR43742:SF6">
    <property type="entry name" value="OXIDOREDUCTASE YYAE-RELATED"/>
    <property type="match status" value="1"/>
</dbReference>
<feature type="non-terminal residue" evidence="7">
    <location>
        <position position="714"/>
    </location>
</feature>
<dbReference type="InterPro" id="IPR006656">
    <property type="entry name" value="Mopterin_OxRdtase"/>
</dbReference>
<dbReference type="Pfam" id="PF00384">
    <property type="entry name" value="Molybdopterin"/>
    <property type="match status" value="1"/>
</dbReference>
<accession>A0ABR5J013</accession>
<keyword evidence="4" id="KW-0411">Iron-sulfur</keyword>
<evidence type="ECO:0000259" key="5">
    <source>
        <dbReference type="Pfam" id="PF00384"/>
    </source>
</evidence>
<proteinExistence type="inferred from homology"/>
<organism evidence="7 8">
    <name type="scientific">Streptomyces varsoviensis</name>
    <dbReference type="NCBI Taxonomy" id="67373"/>
    <lineage>
        <taxon>Bacteria</taxon>
        <taxon>Bacillati</taxon>
        <taxon>Actinomycetota</taxon>
        <taxon>Actinomycetes</taxon>
        <taxon>Kitasatosporales</taxon>
        <taxon>Streptomycetaceae</taxon>
        <taxon>Streptomyces</taxon>
    </lineage>
</organism>
<keyword evidence="2" id="KW-0479">Metal-binding</keyword>
<comment type="similarity">
    <text evidence="1">Belongs to the prokaryotic molybdopterin-containing oxidoreductase family.</text>
</comment>
<evidence type="ECO:0000256" key="4">
    <source>
        <dbReference type="ARBA" id="ARBA00023014"/>
    </source>
</evidence>
<feature type="non-terminal residue" evidence="7">
    <location>
        <position position="1"/>
    </location>
</feature>
<dbReference type="Pfam" id="PF01568">
    <property type="entry name" value="Molydop_binding"/>
    <property type="match status" value="1"/>
</dbReference>
<reference evidence="7 8" key="1">
    <citation type="submission" date="2015-07" db="EMBL/GenBank/DDBJ databases">
        <authorList>
            <person name="Ju K.-S."/>
            <person name="Doroghazi J.R."/>
            <person name="Metcalf W.W."/>
        </authorList>
    </citation>
    <scope>NUCLEOTIDE SEQUENCE [LARGE SCALE GENOMIC DNA]</scope>
    <source>
        <strain evidence="7 8">NRRL B-3589</strain>
    </source>
</reference>
<keyword evidence="3" id="KW-0408">Iron</keyword>
<comment type="caution">
    <text evidence="7">The sequence shown here is derived from an EMBL/GenBank/DDBJ whole genome shotgun (WGS) entry which is preliminary data.</text>
</comment>
<evidence type="ECO:0000256" key="2">
    <source>
        <dbReference type="ARBA" id="ARBA00022723"/>
    </source>
</evidence>
<dbReference type="SUPFAM" id="SSF50692">
    <property type="entry name" value="ADC-like"/>
    <property type="match status" value="1"/>
</dbReference>
<dbReference type="EMBL" id="LGUT01002640">
    <property type="protein sequence ID" value="KOG86757.1"/>
    <property type="molecule type" value="Genomic_DNA"/>
</dbReference>
<dbReference type="Gene3D" id="3.40.50.740">
    <property type="match status" value="1"/>
</dbReference>
<gene>
    <name evidence="7" type="ORF">ADK38_29250</name>
</gene>
<evidence type="ECO:0000256" key="1">
    <source>
        <dbReference type="ARBA" id="ARBA00010312"/>
    </source>
</evidence>
<dbReference type="InterPro" id="IPR037949">
    <property type="entry name" value="MopB_CT_Acetylene-hydratase"/>
</dbReference>
<evidence type="ECO:0000256" key="3">
    <source>
        <dbReference type="ARBA" id="ARBA00023004"/>
    </source>
</evidence>
<protein>
    <submittedName>
        <fullName evidence="7">Molybdopterin dinucleotide-binding protein</fullName>
    </submittedName>
</protein>
<dbReference type="InterPro" id="IPR009010">
    <property type="entry name" value="Asp_de-COase-like_dom_sf"/>
</dbReference>
<dbReference type="PANTHER" id="PTHR43742">
    <property type="entry name" value="TRIMETHYLAMINE-N-OXIDE REDUCTASE"/>
    <property type="match status" value="1"/>
</dbReference>
<feature type="domain" description="Molybdopterin oxidoreductase" evidence="5">
    <location>
        <begin position="3"/>
        <end position="455"/>
    </location>
</feature>
<dbReference type="CDD" id="cd02781">
    <property type="entry name" value="MopB_CT_Acetylene-hydratase"/>
    <property type="match status" value="1"/>
</dbReference>
<dbReference type="Gene3D" id="2.40.40.20">
    <property type="match status" value="1"/>
</dbReference>
<evidence type="ECO:0000313" key="7">
    <source>
        <dbReference type="EMBL" id="KOG86757.1"/>
    </source>
</evidence>
<dbReference type="Gene3D" id="3.40.50.12440">
    <property type="match status" value="1"/>
</dbReference>
<name>A0ABR5J013_9ACTN</name>